<dbReference type="RefSeq" id="WP_390316727.1">
    <property type="nucleotide sequence ID" value="NZ_JBHSPB010000008.1"/>
</dbReference>
<organism evidence="3 4">
    <name type="scientific">Streptomyces gamaensis</name>
    <dbReference type="NCBI Taxonomy" id="1763542"/>
    <lineage>
        <taxon>Bacteria</taxon>
        <taxon>Bacillati</taxon>
        <taxon>Actinomycetota</taxon>
        <taxon>Actinomycetes</taxon>
        <taxon>Kitasatosporales</taxon>
        <taxon>Streptomycetaceae</taxon>
        <taxon>Streptomyces</taxon>
    </lineage>
</organism>
<dbReference type="PANTHER" id="PTHR35526">
    <property type="entry name" value="ANTI-SIGMA-F FACTOR RSBW-RELATED"/>
    <property type="match status" value="1"/>
</dbReference>
<keyword evidence="1" id="KW-0723">Serine/threonine-protein kinase</keyword>
<dbReference type="GO" id="GO:0005524">
    <property type="term" value="F:ATP binding"/>
    <property type="evidence" value="ECO:0007669"/>
    <property type="project" value="UniProtKB-KW"/>
</dbReference>
<dbReference type="CDD" id="cd16936">
    <property type="entry name" value="HATPase_RsbW-like"/>
    <property type="match status" value="1"/>
</dbReference>
<dbReference type="EMBL" id="JBHSPB010000008">
    <property type="protein sequence ID" value="MFC5721437.1"/>
    <property type="molecule type" value="Genomic_DNA"/>
</dbReference>
<dbReference type="Gene3D" id="3.30.565.10">
    <property type="entry name" value="Histidine kinase-like ATPase, C-terminal domain"/>
    <property type="match status" value="1"/>
</dbReference>
<evidence type="ECO:0000313" key="4">
    <source>
        <dbReference type="Proteomes" id="UP001596083"/>
    </source>
</evidence>
<dbReference type="InterPro" id="IPR003594">
    <property type="entry name" value="HATPase_dom"/>
</dbReference>
<keyword evidence="4" id="KW-1185">Reference proteome</keyword>
<protein>
    <submittedName>
        <fullName evidence="3">ATP-binding protein</fullName>
    </submittedName>
</protein>
<dbReference type="Pfam" id="PF13581">
    <property type="entry name" value="HATPase_c_2"/>
    <property type="match status" value="1"/>
</dbReference>
<evidence type="ECO:0000313" key="3">
    <source>
        <dbReference type="EMBL" id="MFC5721437.1"/>
    </source>
</evidence>
<dbReference type="InterPro" id="IPR050267">
    <property type="entry name" value="Anti-sigma-factor_SerPK"/>
</dbReference>
<proteinExistence type="predicted"/>
<dbReference type="InterPro" id="IPR036890">
    <property type="entry name" value="HATPase_C_sf"/>
</dbReference>
<comment type="caution">
    <text evidence="3">The sequence shown here is derived from an EMBL/GenBank/DDBJ whole genome shotgun (WGS) entry which is preliminary data.</text>
</comment>
<accession>A0ABW0YZ36</accession>
<name>A0ABW0YZ36_9ACTN</name>
<keyword evidence="1" id="KW-0808">Transferase</keyword>
<keyword evidence="1" id="KW-0418">Kinase</keyword>
<keyword evidence="3" id="KW-0067">ATP-binding</keyword>
<keyword evidence="3" id="KW-0547">Nucleotide-binding</keyword>
<dbReference type="SUPFAM" id="SSF55874">
    <property type="entry name" value="ATPase domain of HSP90 chaperone/DNA topoisomerase II/histidine kinase"/>
    <property type="match status" value="1"/>
</dbReference>
<dbReference type="Proteomes" id="UP001596083">
    <property type="component" value="Unassembled WGS sequence"/>
</dbReference>
<evidence type="ECO:0000256" key="1">
    <source>
        <dbReference type="ARBA" id="ARBA00022527"/>
    </source>
</evidence>
<feature type="domain" description="Histidine kinase/HSP90-like ATPase" evidence="2">
    <location>
        <begin position="76"/>
        <end position="196"/>
    </location>
</feature>
<sequence>MPASISDPVGPVRRPDVRVGRDPAVLWTLPVHPHGLARGSRASWTTGTPLCLHSPPLRDRMSHPAPGHPCDTLSLPVSPRSAAAARRFSARLLTEWGLDGLADDAALLLSEIVTNAVVHVPGTTGRIEVTLTRADGALLAQVTDSGPADECADAGLPRCAQAGPDSENGRGMWLVEQIADRWGHHASGAGRTVWFVLTLP</sequence>
<reference evidence="4" key="1">
    <citation type="journal article" date="2019" name="Int. J. Syst. Evol. Microbiol.">
        <title>The Global Catalogue of Microorganisms (GCM) 10K type strain sequencing project: providing services to taxonomists for standard genome sequencing and annotation.</title>
        <authorList>
            <consortium name="The Broad Institute Genomics Platform"/>
            <consortium name="The Broad Institute Genome Sequencing Center for Infectious Disease"/>
            <person name="Wu L."/>
            <person name="Ma J."/>
        </authorList>
    </citation>
    <scope>NUCLEOTIDE SEQUENCE [LARGE SCALE GENOMIC DNA]</scope>
    <source>
        <strain evidence="4">CGMCC 4.7304</strain>
    </source>
</reference>
<gene>
    <name evidence="3" type="ORF">ACFP1Z_14790</name>
</gene>
<dbReference type="PANTHER" id="PTHR35526:SF3">
    <property type="entry name" value="ANTI-SIGMA-F FACTOR RSBW"/>
    <property type="match status" value="1"/>
</dbReference>
<evidence type="ECO:0000259" key="2">
    <source>
        <dbReference type="Pfam" id="PF13581"/>
    </source>
</evidence>